<dbReference type="Gene3D" id="1.10.760.10">
    <property type="entry name" value="Cytochrome c-like domain"/>
    <property type="match status" value="1"/>
</dbReference>
<name>E1WZS7_HALMS</name>
<dbReference type="HOGENOM" id="CLU_047545_1_0_7"/>
<dbReference type="eggNOG" id="COG2010">
    <property type="taxonomic scope" value="Bacteria"/>
</dbReference>
<dbReference type="AlphaFoldDB" id="E1WZS7"/>
<accession>E1WZS7</accession>
<dbReference type="RefSeq" id="WP_014244047.1">
    <property type="nucleotide sequence ID" value="NC_016620.1"/>
</dbReference>
<dbReference type="PANTHER" id="PTHR33751">
    <property type="entry name" value="CBB3-TYPE CYTOCHROME C OXIDASE SUBUNIT FIXP"/>
    <property type="match status" value="1"/>
</dbReference>
<proteinExistence type="predicted"/>
<dbReference type="InterPro" id="IPR009056">
    <property type="entry name" value="Cyt_c-like_dom"/>
</dbReference>
<evidence type="ECO:0000256" key="3">
    <source>
        <dbReference type="ARBA" id="ARBA00023004"/>
    </source>
</evidence>
<dbReference type="EMBL" id="FQ312005">
    <property type="protein sequence ID" value="CBW26263.1"/>
    <property type="molecule type" value="Genomic_DNA"/>
</dbReference>
<keyword evidence="1 4" id="KW-0349">Heme</keyword>
<dbReference type="GO" id="GO:0046872">
    <property type="term" value="F:metal ion binding"/>
    <property type="evidence" value="ECO:0007669"/>
    <property type="project" value="UniProtKB-KW"/>
</dbReference>
<keyword evidence="2 4" id="KW-0479">Metal-binding</keyword>
<gene>
    <name evidence="6" type="ordered locus">BMS_1399</name>
</gene>
<dbReference type="KEGG" id="bmx:BMS_1399"/>
<dbReference type="PROSITE" id="PS51007">
    <property type="entry name" value="CYTC"/>
    <property type="match status" value="1"/>
</dbReference>
<dbReference type="InterPro" id="IPR050597">
    <property type="entry name" value="Cytochrome_c_Oxidase_Subunit"/>
</dbReference>
<dbReference type="PATRIC" id="fig|862908.3.peg.1331"/>
<keyword evidence="3 4" id="KW-0408">Iron</keyword>
<dbReference type="Pfam" id="PF14715">
    <property type="entry name" value="FixP_N"/>
    <property type="match status" value="1"/>
</dbReference>
<dbReference type="PANTHER" id="PTHR33751:SF1">
    <property type="entry name" value="CBB3-TYPE CYTOCHROME C OXIDASE SUBUNIT FIXP"/>
    <property type="match status" value="1"/>
</dbReference>
<dbReference type="InterPro" id="IPR038414">
    <property type="entry name" value="CcoP_N_sf"/>
</dbReference>
<dbReference type="STRING" id="862908.BMS_1399"/>
<reference evidence="7" key="1">
    <citation type="journal article" date="2013" name="ISME J.">
        <title>A small predatory core genome in the divergent marine Bacteriovorax marinus SJ and the terrestrial Bdellovibrio bacteriovorus.</title>
        <authorList>
            <person name="Crossman L.C."/>
            <person name="Chen H."/>
            <person name="Cerdeno-Tarraga A.M."/>
            <person name="Brooks K."/>
            <person name="Quail M.A."/>
            <person name="Pineiro S.A."/>
            <person name="Hobley L."/>
            <person name="Sockett R.E."/>
            <person name="Bentley S.D."/>
            <person name="Parkhill J."/>
            <person name="Williams H.N."/>
            <person name="Stine O.C."/>
        </authorList>
    </citation>
    <scope>NUCLEOTIDE SEQUENCE [LARGE SCALE GENOMIC DNA]</scope>
    <source>
        <strain evidence="7">ATCC BAA-682 / DSM 15412 / SJ</strain>
    </source>
</reference>
<sequence length="201" mass="22777">MKENNKEELHILEGERDLLLDHDYDGIQELNYPLPSWWMKCWAASIVFSVAYVMFYHFAGGPTSSEELARNMVKINELKAIAAADVSNFDIAHYNEWLEKNDSKKMGDEVYETNCFSCHAAGGGGDIGPNLTDGYWIHLKNRSPEELFPFIRDGFEEKGMPAWGEILSKEEIYAAIAHIMELKGTTPPKAKEAQGEKVEEI</sequence>
<protein>
    <submittedName>
        <fullName evidence="6">Cytochrome c</fullName>
    </submittedName>
</protein>
<dbReference type="GO" id="GO:0020037">
    <property type="term" value="F:heme binding"/>
    <property type="evidence" value="ECO:0007669"/>
    <property type="project" value="InterPro"/>
</dbReference>
<organism evidence="6 7">
    <name type="scientific">Halobacteriovorax marinus (strain ATCC BAA-682 / DSM 15412 / SJ)</name>
    <name type="common">Bacteriovorax marinus</name>
    <dbReference type="NCBI Taxonomy" id="862908"/>
    <lineage>
        <taxon>Bacteria</taxon>
        <taxon>Pseudomonadati</taxon>
        <taxon>Bdellovibrionota</taxon>
        <taxon>Bacteriovoracia</taxon>
        <taxon>Bacteriovoracales</taxon>
        <taxon>Halobacteriovoraceae</taxon>
        <taxon>Halobacteriovorax</taxon>
    </lineage>
</organism>
<evidence type="ECO:0000313" key="6">
    <source>
        <dbReference type="EMBL" id="CBW26263.1"/>
    </source>
</evidence>
<evidence type="ECO:0000256" key="4">
    <source>
        <dbReference type="PROSITE-ProRule" id="PRU00433"/>
    </source>
</evidence>
<evidence type="ECO:0000313" key="7">
    <source>
        <dbReference type="Proteomes" id="UP000008963"/>
    </source>
</evidence>
<dbReference type="Gene3D" id="6.10.280.130">
    <property type="match status" value="1"/>
</dbReference>
<dbReference type="OrthoDB" id="5292346at2"/>
<evidence type="ECO:0000259" key="5">
    <source>
        <dbReference type="PROSITE" id="PS51007"/>
    </source>
</evidence>
<dbReference type="GO" id="GO:0009055">
    <property type="term" value="F:electron transfer activity"/>
    <property type="evidence" value="ECO:0007669"/>
    <property type="project" value="InterPro"/>
</dbReference>
<feature type="domain" description="Cytochrome c" evidence="5">
    <location>
        <begin position="102"/>
        <end position="183"/>
    </location>
</feature>
<dbReference type="SUPFAM" id="SSF46626">
    <property type="entry name" value="Cytochrome c"/>
    <property type="match status" value="1"/>
</dbReference>
<keyword evidence="7" id="KW-1185">Reference proteome</keyword>
<dbReference type="Pfam" id="PF13442">
    <property type="entry name" value="Cytochrome_CBB3"/>
    <property type="match status" value="1"/>
</dbReference>
<evidence type="ECO:0000256" key="1">
    <source>
        <dbReference type="ARBA" id="ARBA00022617"/>
    </source>
</evidence>
<dbReference type="Proteomes" id="UP000008963">
    <property type="component" value="Chromosome"/>
</dbReference>
<dbReference type="InterPro" id="IPR032858">
    <property type="entry name" value="CcoP_N"/>
</dbReference>
<dbReference type="InterPro" id="IPR036909">
    <property type="entry name" value="Cyt_c-like_dom_sf"/>
</dbReference>
<evidence type="ECO:0000256" key="2">
    <source>
        <dbReference type="ARBA" id="ARBA00022723"/>
    </source>
</evidence>